<evidence type="ECO:0000256" key="1">
    <source>
        <dbReference type="ARBA" id="ARBA00004370"/>
    </source>
</evidence>
<gene>
    <name evidence="7" type="ORF">C8261_09625</name>
</gene>
<keyword evidence="3 5" id="KW-1133">Transmembrane helix</keyword>
<keyword evidence="8" id="KW-1185">Reference proteome</keyword>
<dbReference type="EMBL" id="PZKC01000006">
    <property type="protein sequence ID" value="PTD96545.1"/>
    <property type="molecule type" value="Genomic_DNA"/>
</dbReference>
<keyword evidence="2 5" id="KW-0812">Transmembrane</keyword>
<feature type="transmembrane region" description="Helical" evidence="5">
    <location>
        <begin position="7"/>
        <end position="28"/>
    </location>
</feature>
<dbReference type="InterPro" id="IPR025423">
    <property type="entry name" value="TMEM205-like"/>
</dbReference>
<evidence type="ECO:0000313" key="8">
    <source>
        <dbReference type="Proteomes" id="UP000241193"/>
    </source>
</evidence>
<dbReference type="OrthoDB" id="5797290at2"/>
<proteinExistence type="predicted"/>
<name>A0A2T4IFJ6_9RHOO</name>
<reference evidence="7 8" key="2">
    <citation type="submission" date="2018-04" db="EMBL/GenBank/DDBJ databases">
        <title>Thauera lacus sp. nov., isolated from an saline lake in Inner Mongolia, China.</title>
        <authorList>
            <person name="Liang Q.-Y."/>
        </authorList>
    </citation>
    <scope>NUCLEOTIDE SEQUENCE [LARGE SCALE GENOMIC DNA]</scope>
    <source>
        <strain evidence="7 8">D20</strain>
    </source>
</reference>
<dbReference type="Proteomes" id="UP000241193">
    <property type="component" value="Unassembled WGS sequence"/>
</dbReference>
<reference evidence="7 8" key="1">
    <citation type="submission" date="2018-03" db="EMBL/GenBank/DDBJ databases">
        <authorList>
            <person name="Keele B.F."/>
        </authorList>
    </citation>
    <scope>NUCLEOTIDE SEQUENCE [LARGE SCALE GENOMIC DNA]</scope>
    <source>
        <strain evidence="7 8">D20</strain>
    </source>
</reference>
<dbReference type="AlphaFoldDB" id="A0A2T4IFJ6"/>
<protein>
    <submittedName>
        <fullName evidence="7">DUF4149 domain-containing protein</fullName>
    </submittedName>
</protein>
<dbReference type="GO" id="GO:0016020">
    <property type="term" value="C:membrane"/>
    <property type="evidence" value="ECO:0007669"/>
    <property type="project" value="UniProtKB-SubCell"/>
</dbReference>
<comment type="subcellular location">
    <subcellularLocation>
        <location evidence="1">Membrane</location>
    </subcellularLocation>
</comment>
<evidence type="ECO:0000313" key="7">
    <source>
        <dbReference type="EMBL" id="PTD96545.1"/>
    </source>
</evidence>
<evidence type="ECO:0000259" key="6">
    <source>
        <dbReference type="Pfam" id="PF13664"/>
    </source>
</evidence>
<organism evidence="7 8">
    <name type="scientific">Pseudothauera lacus</name>
    <dbReference type="NCBI Taxonomy" id="2136175"/>
    <lineage>
        <taxon>Bacteria</taxon>
        <taxon>Pseudomonadati</taxon>
        <taxon>Pseudomonadota</taxon>
        <taxon>Betaproteobacteria</taxon>
        <taxon>Rhodocyclales</taxon>
        <taxon>Zoogloeaceae</taxon>
        <taxon>Pseudothauera</taxon>
    </lineage>
</organism>
<dbReference type="Pfam" id="PF13664">
    <property type="entry name" value="DUF4149"/>
    <property type="match status" value="1"/>
</dbReference>
<feature type="transmembrane region" description="Helical" evidence="5">
    <location>
        <begin position="123"/>
        <end position="147"/>
    </location>
</feature>
<keyword evidence="4 5" id="KW-0472">Membrane</keyword>
<evidence type="ECO:0000256" key="5">
    <source>
        <dbReference type="SAM" id="Phobius"/>
    </source>
</evidence>
<evidence type="ECO:0000256" key="2">
    <source>
        <dbReference type="ARBA" id="ARBA00022692"/>
    </source>
</evidence>
<evidence type="ECO:0000256" key="4">
    <source>
        <dbReference type="ARBA" id="ARBA00023136"/>
    </source>
</evidence>
<evidence type="ECO:0000256" key="3">
    <source>
        <dbReference type="ARBA" id="ARBA00022989"/>
    </source>
</evidence>
<feature type="transmembrane region" description="Helical" evidence="5">
    <location>
        <begin position="48"/>
        <end position="67"/>
    </location>
</feature>
<feature type="transmembrane region" description="Helical" evidence="5">
    <location>
        <begin position="79"/>
        <end position="103"/>
    </location>
</feature>
<feature type="domain" description="TMEM205-like" evidence="6">
    <location>
        <begin position="12"/>
        <end position="108"/>
    </location>
</feature>
<comment type="caution">
    <text evidence="7">The sequence shown here is derived from an EMBL/GenBank/DDBJ whole genome shotgun (WGS) entry which is preliminary data.</text>
</comment>
<sequence>MRRLAETLSLVAVTLWVGGLWVVGYLVVPTLFAMIADRSLAGAVAGRLFALLGWLGVGCAAWLLLYMSLRQGWLAFRNAAFWLVVLMLGIALAILFCIQPLMAELKAMAWPQEVMESAWRARFATWHGVSSVLYLLQSVLGLALVAVSRRALFR</sequence>
<dbReference type="RefSeq" id="WP_107493479.1">
    <property type="nucleotide sequence ID" value="NZ_PZKC01000006.1"/>
</dbReference>
<accession>A0A2T4IFJ6</accession>